<accession>A0ABV9S0Y2</accession>
<keyword evidence="5" id="KW-1185">Reference proteome</keyword>
<sequence length="232" mass="25029">MRCDVWWARPAAGTPALLELLDDVERSRYDGYRREIDKFRFLTGRTLIRGVAALELGVSARDVVIDSSCFGCGKPHGKPKVDGLEVSISHSGDWVALALTEAAPVGVDVEEVRDAEVDDLARIALSPAELAVFRTVPPGDKKGAFFTYWSRKEAVVKATGKGMSVPMSKLTLTAHDEPPRVVSSEAPEVESGAVFMADLDPREGYRAGLAVFGTEEPKVTERDAADLIASLG</sequence>
<dbReference type="PANTHER" id="PTHR12215">
    <property type="entry name" value="PHOSPHOPANTETHEINE TRANSFERASE"/>
    <property type="match status" value="1"/>
</dbReference>
<evidence type="ECO:0000256" key="2">
    <source>
        <dbReference type="ARBA" id="ARBA00022679"/>
    </source>
</evidence>
<reference evidence="5" key="1">
    <citation type="journal article" date="2019" name="Int. J. Syst. Evol. Microbiol.">
        <title>The Global Catalogue of Microorganisms (GCM) 10K type strain sequencing project: providing services to taxonomists for standard genome sequencing and annotation.</title>
        <authorList>
            <consortium name="The Broad Institute Genomics Platform"/>
            <consortium name="The Broad Institute Genome Sequencing Center for Infectious Disease"/>
            <person name="Wu L."/>
            <person name="Ma J."/>
        </authorList>
    </citation>
    <scope>NUCLEOTIDE SEQUENCE [LARGE SCALE GENOMIC DNA]</scope>
    <source>
        <strain evidence="5">ZS-22-S1</strain>
    </source>
</reference>
<evidence type="ECO:0000313" key="4">
    <source>
        <dbReference type="EMBL" id="MFC4854200.1"/>
    </source>
</evidence>
<dbReference type="Pfam" id="PF01648">
    <property type="entry name" value="ACPS"/>
    <property type="match status" value="1"/>
</dbReference>
<keyword evidence="2 4" id="KW-0808">Transferase</keyword>
<comment type="similarity">
    <text evidence="1">Belongs to the P-Pant transferase superfamily. Gsp/Sfp/HetI/AcpT family.</text>
</comment>
<dbReference type="EMBL" id="JBHSIS010000006">
    <property type="protein sequence ID" value="MFC4854200.1"/>
    <property type="molecule type" value="Genomic_DNA"/>
</dbReference>
<dbReference type="InterPro" id="IPR037143">
    <property type="entry name" value="4-PPantetheinyl_Trfase_dom_sf"/>
</dbReference>
<dbReference type="GO" id="GO:0016740">
    <property type="term" value="F:transferase activity"/>
    <property type="evidence" value="ECO:0007669"/>
    <property type="project" value="UniProtKB-KW"/>
</dbReference>
<evidence type="ECO:0000259" key="3">
    <source>
        <dbReference type="Pfam" id="PF01648"/>
    </source>
</evidence>
<evidence type="ECO:0000256" key="1">
    <source>
        <dbReference type="ARBA" id="ARBA00010990"/>
    </source>
</evidence>
<comment type="caution">
    <text evidence="4">The sequence shown here is derived from an EMBL/GenBank/DDBJ whole genome shotgun (WGS) entry which is preliminary data.</text>
</comment>
<dbReference type="InterPro" id="IPR008278">
    <property type="entry name" value="4-PPantetheinyl_Trfase_dom"/>
</dbReference>
<gene>
    <name evidence="4" type="ORF">ACFPCV_11870</name>
</gene>
<dbReference type="Gene3D" id="3.90.470.20">
    <property type="entry name" value="4'-phosphopantetheinyl transferase domain"/>
    <property type="match status" value="2"/>
</dbReference>
<feature type="domain" description="4'-phosphopantetheinyl transferase" evidence="3">
    <location>
        <begin position="104"/>
        <end position="181"/>
    </location>
</feature>
<organism evidence="4 5">
    <name type="scientific">Actinophytocola glycyrrhizae</name>
    <dbReference type="NCBI Taxonomy" id="2044873"/>
    <lineage>
        <taxon>Bacteria</taxon>
        <taxon>Bacillati</taxon>
        <taxon>Actinomycetota</taxon>
        <taxon>Actinomycetes</taxon>
        <taxon>Pseudonocardiales</taxon>
        <taxon>Pseudonocardiaceae</taxon>
    </lineage>
</organism>
<dbReference type="RefSeq" id="WP_378056150.1">
    <property type="nucleotide sequence ID" value="NZ_JBHSIS010000006.1"/>
</dbReference>
<dbReference type="InterPro" id="IPR050559">
    <property type="entry name" value="P-Pant_transferase_sf"/>
</dbReference>
<protein>
    <submittedName>
        <fullName evidence="4">4'-phosphopantetheinyl transferase family protein</fullName>
    </submittedName>
</protein>
<evidence type="ECO:0000313" key="5">
    <source>
        <dbReference type="Proteomes" id="UP001595859"/>
    </source>
</evidence>
<proteinExistence type="inferred from homology"/>
<dbReference type="Proteomes" id="UP001595859">
    <property type="component" value="Unassembled WGS sequence"/>
</dbReference>
<name>A0ABV9S0Y2_9PSEU</name>
<dbReference type="PANTHER" id="PTHR12215:SF10">
    <property type="entry name" value="L-AMINOADIPATE-SEMIALDEHYDE DEHYDROGENASE-PHOSPHOPANTETHEINYL TRANSFERASE"/>
    <property type="match status" value="1"/>
</dbReference>
<dbReference type="SUPFAM" id="SSF56214">
    <property type="entry name" value="4'-phosphopantetheinyl transferase"/>
    <property type="match status" value="2"/>
</dbReference>